<dbReference type="SUPFAM" id="SSF50129">
    <property type="entry name" value="GroES-like"/>
    <property type="match status" value="2"/>
</dbReference>
<evidence type="ECO:0000256" key="9">
    <source>
        <dbReference type="ARBA" id="ARBA00023315"/>
    </source>
</evidence>
<dbReference type="InterPro" id="IPR009081">
    <property type="entry name" value="PP-bd_ACP"/>
</dbReference>
<dbReference type="Pfam" id="PF22953">
    <property type="entry name" value="SpnB_Rossmann"/>
    <property type="match status" value="3"/>
</dbReference>
<dbReference type="InterPro" id="IPR013968">
    <property type="entry name" value="PKS_KR"/>
</dbReference>
<dbReference type="InterPro" id="IPR014043">
    <property type="entry name" value="Acyl_transferase_dom"/>
</dbReference>
<evidence type="ECO:0000313" key="14">
    <source>
        <dbReference type="EMBL" id="AOS64002.1"/>
    </source>
</evidence>
<keyword evidence="15" id="KW-1185">Reference proteome</keyword>
<dbReference type="Gene3D" id="3.40.47.10">
    <property type="match status" value="3"/>
</dbReference>
<evidence type="ECO:0000256" key="10">
    <source>
        <dbReference type="PROSITE-ProRule" id="PRU01363"/>
    </source>
</evidence>
<dbReference type="Pfam" id="PF16197">
    <property type="entry name" value="KAsynt_C_assoc"/>
    <property type="match status" value="3"/>
</dbReference>
<dbReference type="InterPro" id="IPR011032">
    <property type="entry name" value="GroES-like_sf"/>
</dbReference>
<dbReference type="FunFam" id="1.10.1200.10:FF:000007">
    <property type="entry name" value="Probable polyketide synthase pks17"/>
    <property type="match status" value="3"/>
</dbReference>
<dbReference type="PROSITE" id="PS52004">
    <property type="entry name" value="KS3_2"/>
    <property type="match status" value="3"/>
</dbReference>
<keyword evidence="9" id="KW-0012">Acyltransferase</keyword>
<evidence type="ECO:0000256" key="2">
    <source>
        <dbReference type="ARBA" id="ARBA00004792"/>
    </source>
</evidence>
<dbReference type="Pfam" id="PF02801">
    <property type="entry name" value="Ketoacyl-synt_C"/>
    <property type="match status" value="3"/>
</dbReference>
<feature type="active site" description="Proton acceptor; for dehydratase activity" evidence="10">
    <location>
        <position position="928"/>
    </location>
</feature>
<dbReference type="SUPFAM" id="SSF53901">
    <property type="entry name" value="Thiolase-like"/>
    <property type="match status" value="3"/>
</dbReference>
<feature type="active site" description="Proton donor; for dehydratase activity" evidence="10">
    <location>
        <position position="1086"/>
    </location>
</feature>
<dbReference type="CDD" id="cd00833">
    <property type="entry name" value="PKS"/>
    <property type="match status" value="3"/>
</dbReference>
<dbReference type="FunFam" id="3.40.50.720:FF:000209">
    <property type="entry name" value="Polyketide synthase Pks12"/>
    <property type="match status" value="2"/>
</dbReference>
<dbReference type="Gene3D" id="3.40.366.10">
    <property type="entry name" value="Malonyl-Coenzyme A Acyl Carrier Protein, domain 2"/>
    <property type="match status" value="3"/>
</dbReference>
<dbReference type="Pfam" id="PF00109">
    <property type="entry name" value="ketoacyl-synt"/>
    <property type="match status" value="3"/>
</dbReference>
<dbReference type="GO" id="GO:0033068">
    <property type="term" value="P:macrolide biosynthetic process"/>
    <property type="evidence" value="ECO:0007669"/>
    <property type="project" value="UniProtKB-ARBA"/>
</dbReference>
<dbReference type="PROSITE" id="PS00606">
    <property type="entry name" value="KS3_1"/>
    <property type="match status" value="3"/>
</dbReference>
<dbReference type="Gene3D" id="3.10.129.110">
    <property type="entry name" value="Polyketide synthase dehydratase"/>
    <property type="match status" value="3"/>
</dbReference>
<dbReference type="Pfam" id="PF08240">
    <property type="entry name" value="ADH_N"/>
    <property type="match status" value="2"/>
</dbReference>
<feature type="region of interest" description="C-terminal hotdog fold" evidence="10">
    <location>
        <begin position="2709"/>
        <end position="2846"/>
    </location>
</feature>
<dbReference type="PANTHER" id="PTHR43775:SF51">
    <property type="entry name" value="INACTIVE PHENOLPHTHIOCEROL SYNTHESIS POLYKETIDE SYNTHASE TYPE I PKS1-RELATED"/>
    <property type="match status" value="1"/>
</dbReference>
<dbReference type="InterPro" id="IPR016039">
    <property type="entry name" value="Thiolase-like"/>
</dbReference>
<dbReference type="InterPro" id="IPR032821">
    <property type="entry name" value="PKS_assoc"/>
</dbReference>
<dbReference type="InterPro" id="IPR016036">
    <property type="entry name" value="Malonyl_transacylase_ACP-bd"/>
</dbReference>
<comment type="pathway">
    <text evidence="2">Antibiotic biosynthesis.</text>
</comment>
<dbReference type="GO" id="GO:0016491">
    <property type="term" value="F:oxidoreductase activity"/>
    <property type="evidence" value="ECO:0007669"/>
    <property type="project" value="InterPro"/>
</dbReference>
<dbReference type="SMART" id="SM00823">
    <property type="entry name" value="PKS_PP"/>
    <property type="match status" value="3"/>
</dbReference>
<feature type="domain" description="Ketosynthase family 3 (KS3)" evidence="12">
    <location>
        <begin position="1714"/>
        <end position="2138"/>
    </location>
</feature>
<dbReference type="Pfam" id="PF13602">
    <property type="entry name" value="ADH_zinc_N_2"/>
    <property type="match status" value="2"/>
</dbReference>
<proteinExistence type="predicted"/>
<dbReference type="InterPro" id="IPR049551">
    <property type="entry name" value="PKS_DH_C"/>
</dbReference>
<keyword evidence="4" id="KW-0597">Phosphoprotein</keyword>
<dbReference type="Pfam" id="PF08990">
    <property type="entry name" value="Docking"/>
    <property type="match status" value="1"/>
</dbReference>
<gene>
    <name evidence="14" type="ORF">TL08_16010</name>
</gene>
<dbReference type="Pfam" id="PF14765">
    <property type="entry name" value="PS-DH"/>
    <property type="match status" value="3"/>
</dbReference>
<dbReference type="GO" id="GO:0004315">
    <property type="term" value="F:3-oxoacyl-[acyl-carrier-protein] synthase activity"/>
    <property type="evidence" value="ECO:0007669"/>
    <property type="project" value="InterPro"/>
</dbReference>
<evidence type="ECO:0000259" key="12">
    <source>
        <dbReference type="PROSITE" id="PS52004"/>
    </source>
</evidence>
<feature type="domain" description="Ketosynthase family 3 (KS3)" evidence="12">
    <location>
        <begin position="33"/>
        <end position="457"/>
    </location>
</feature>
<feature type="domain" description="Carrier" evidence="11">
    <location>
        <begin position="5638"/>
        <end position="5713"/>
    </location>
</feature>
<dbReference type="SUPFAM" id="SSF51735">
    <property type="entry name" value="NAD(P)-binding Rossmann-fold domains"/>
    <property type="match status" value="8"/>
</dbReference>
<feature type="active site" description="Proton acceptor; for dehydratase activity" evidence="10">
    <location>
        <position position="4617"/>
    </location>
</feature>
<dbReference type="CDD" id="cd05195">
    <property type="entry name" value="enoyl_red"/>
    <property type="match status" value="2"/>
</dbReference>
<accession>A0AAC9HQZ2</accession>
<dbReference type="Proteomes" id="UP000095210">
    <property type="component" value="Chromosome"/>
</dbReference>
<comment type="cofactor">
    <cofactor evidence="1">
        <name>pantetheine 4'-phosphate</name>
        <dbReference type="ChEBI" id="CHEBI:47942"/>
    </cofactor>
</comment>
<feature type="domain" description="Carrier" evidence="11">
    <location>
        <begin position="1620"/>
        <end position="1695"/>
    </location>
</feature>
<feature type="active site" description="Proton donor; for dehydratase activity" evidence="10">
    <location>
        <position position="4776"/>
    </location>
</feature>
<dbReference type="RefSeq" id="WP_069850034.1">
    <property type="nucleotide sequence ID" value="NZ_CP014859.1"/>
</dbReference>
<dbReference type="PROSITE" id="PS00012">
    <property type="entry name" value="PHOSPHOPANTETHEINE"/>
    <property type="match status" value="3"/>
</dbReference>
<evidence type="ECO:0000256" key="4">
    <source>
        <dbReference type="ARBA" id="ARBA00022553"/>
    </source>
</evidence>
<dbReference type="InterPro" id="IPR013154">
    <property type="entry name" value="ADH-like_N"/>
</dbReference>
<dbReference type="PROSITE" id="PS52019">
    <property type="entry name" value="PKS_MFAS_DH"/>
    <property type="match status" value="3"/>
</dbReference>
<evidence type="ECO:0000259" key="11">
    <source>
        <dbReference type="PROSITE" id="PS50075"/>
    </source>
</evidence>
<keyword evidence="8" id="KW-0511">Multifunctional enzyme</keyword>
<dbReference type="InterPro" id="IPR014031">
    <property type="entry name" value="Ketoacyl_synth_C"/>
</dbReference>
<feature type="domain" description="PKS/mFAS DH" evidence="13">
    <location>
        <begin position="4585"/>
        <end position="4850"/>
    </location>
</feature>
<dbReference type="GO" id="GO:0006633">
    <property type="term" value="P:fatty acid biosynthetic process"/>
    <property type="evidence" value="ECO:0007669"/>
    <property type="project" value="InterPro"/>
</dbReference>
<dbReference type="InterPro" id="IPR036291">
    <property type="entry name" value="NAD(P)-bd_dom_sf"/>
</dbReference>
<feature type="region of interest" description="C-terminal hotdog fold" evidence="10">
    <location>
        <begin position="4717"/>
        <end position="4850"/>
    </location>
</feature>
<feature type="region of interest" description="N-terminal hotdog fold" evidence="10">
    <location>
        <begin position="4585"/>
        <end position="4705"/>
    </location>
</feature>
<dbReference type="SMART" id="SM01294">
    <property type="entry name" value="PKS_PP_betabranch"/>
    <property type="match status" value="3"/>
</dbReference>
<feature type="region of interest" description="N-terminal hotdog fold" evidence="10">
    <location>
        <begin position="2577"/>
        <end position="2697"/>
    </location>
</feature>
<feature type="domain" description="Carrier" evidence="11">
    <location>
        <begin position="3631"/>
        <end position="3706"/>
    </location>
</feature>
<dbReference type="GO" id="GO:0031177">
    <property type="term" value="F:phosphopantetheine binding"/>
    <property type="evidence" value="ECO:0007669"/>
    <property type="project" value="InterPro"/>
</dbReference>
<dbReference type="SMART" id="SM00826">
    <property type="entry name" value="PKS_DH"/>
    <property type="match status" value="3"/>
</dbReference>
<dbReference type="Pfam" id="PF21089">
    <property type="entry name" value="PKS_DH_N"/>
    <property type="match status" value="3"/>
</dbReference>
<name>A0AAC9HQZ2_9PSEU</name>
<feature type="domain" description="Ketosynthase family 3 (KS3)" evidence="12">
    <location>
        <begin position="3725"/>
        <end position="4149"/>
    </location>
</feature>
<keyword evidence="7" id="KW-0045">Antibiotic biosynthesis</keyword>
<dbReference type="InterPro" id="IPR020841">
    <property type="entry name" value="PKS_Beta-ketoAc_synthase_dom"/>
</dbReference>
<dbReference type="SMART" id="SM00825">
    <property type="entry name" value="PKS_KS"/>
    <property type="match status" value="3"/>
</dbReference>
<dbReference type="InterPro" id="IPR016035">
    <property type="entry name" value="Acyl_Trfase/lysoPLipase"/>
</dbReference>
<dbReference type="GO" id="GO:0008270">
    <property type="term" value="F:zinc ion binding"/>
    <property type="evidence" value="ECO:0007669"/>
    <property type="project" value="InterPro"/>
</dbReference>
<dbReference type="PROSITE" id="PS01162">
    <property type="entry name" value="QOR_ZETA_CRYSTAL"/>
    <property type="match status" value="2"/>
</dbReference>
<dbReference type="PANTHER" id="PTHR43775">
    <property type="entry name" value="FATTY ACID SYNTHASE"/>
    <property type="match status" value="1"/>
</dbReference>
<dbReference type="CDD" id="cd08956">
    <property type="entry name" value="KR_3_FAS_SDR_x"/>
    <property type="match status" value="3"/>
</dbReference>
<evidence type="ECO:0000259" key="13">
    <source>
        <dbReference type="PROSITE" id="PS52019"/>
    </source>
</evidence>
<dbReference type="InterPro" id="IPR050091">
    <property type="entry name" value="PKS_NRPS_Biosynth_Enz"/>
</dbReference>
<evidence type="ECO:0000256" key="1">
    <source>
        <dbReference type="ARBA" id="ARBA00001957"/>
    </source>
</evidence>
<dbReference type="InterPro" id="IPR057326">
    <property type="entry name" value="KR_dom"/>
</dbReference>
<dbReference type="Pfam" id="PF08659">
    <property type="entry name" value="KR"/>
    <property type="match status" value="3"/>
</dbReference>
<dbReference type="InterPro" id="IPR018201">
    <property type="entry name" value="Ketoacyl_synth_AS"/>
</dbReference>
<dbReference type="FunFam" id="3.90.180.10:FF:000032">
    <property type="entry name" value="Probable polyketide synthase pks1"/>
    <property type="match status" value="2"/>
</dbReference>
<evidence type="ECO:0000313" key="15">
    <source>
        <dbReference type="Proteomes" id="UP000095210"/>
    </source>
</evidence>
<evidence type="ECO:0000256" key="3">
    <source>
        <dbReference type="ARBA" id="ARBA00022450"/>
    </source>
</evidence>
<evidence type="ECO:0000256" key="5">
    <source>
        <dbReference type="ARBA" id="ARBA00022679"/>
    </source>
</evidence>
<dbReference type="InterPro" id="IPR055123">
    <property type="entry name" value="SpnB-like_Rossmann"/>
</dbReference>
<dbReference type="KEGG" id="ahm:TL08_16010"/>
<evidence type="ECO:0000256" key="7">
    <source>
        <dbReference type="ARBA" id="ARBA00023194"/>
    </source>
</evidence>
<dbReference type="InterPro" id="IPR002364">
    <property type="entry name" value="Quin_OxRdtase/zeta-crystal_CS"/>
</dbReference>
<keyword evidence="5" id="KW-0808">Transferase</keyword>
<sequence length="5797" mass="605977">MPENSKLRDYLNKVTAELGRTRKRLRDVEESAQEPIAIVAMSCRFPGGVAGPEDLWRLVDSGTDAVSGFPVDRGWDVEGLYDPDPDAAGKTYVAEGGFLDDVAGFDSAFFGISPREAIAMDPQQRLLLETAWETFERAGIDPQTLRGTRTGVFAGTNGQDYGGLIAASDGGAEGYGITGRTASAISGRIAYTFGLEGPAVTVDTACSSSLVAMHLAAQSLRQGESTLALAGGVTVVSSPSSFVEFSRQRGLAADGRCKSFAGAADGTGWGEGVGMLLLERLSDAQRNGHRVLAVMRGSAVNQDGASNGLTAPNGPSQERVIRQALTSAGLSVADVDAVEAHGTGTRLGDPIEALALLATYGQDRIEPLLLGSVKSNIGHTQAAAGVAGVIKMVLAMQHGQLPKTLHVDEPTPQVDWTTGAVEVLSQARAWPQVDRPRRAGVSSFGISGTNAHVILEQAPQPEVPALPVVPAGSQPTTVPLVLSAKTEPALLAQAGRLKDFLETHPDLNPAEVGWSLATTRAGLAQRAAVVASDRAGLLEALGVLADGGSAGGVARGVVTEGKLAFAFPGQGSQRVGMGRELHAEFPVFAQTFDEVWSHFDVGDWSIDDTGHAQPALFAIEVALFRLWESWGVTPDYLVGHSVGELAAAHVAGVLSLSDAAKLVAARGRLMQALPPGGAMVALRASEADVVPLLAGRPVDIAAVNGPDAVVISGEETAVLEIAAQFPGSTRLRVSHAFHSSLMDPMLDEFRAIAENLTYQTPRIPVVGADVTNPEYWVHHVRNTVRFADNIHTLHDNGVTTLLEVGPGGALTTMIADTPDITAITSLRKNTPEPTATLTALARLHTRGVGVQWSALFGAERADVELPTYPFQHQRYWLETTQKAGDVTSAGLGSANHPLLAAAVTLADAGGVLLTGQLSLHTHPWLADHAILGSILFPGTGFVELALRAADEIGGGRVEELELSTPLVLASAAVQIQVAVALADESGARPFTVHSRVDGDWLLHATGVLAPDPQREPVRLEQWPPHGADPVDVQDFYSDLAETGWNYGSLFQGLTAAWRSGDEVFAEVTLPDGAEAIGFGLHPALSDAALHAAGLGEAARIPAAFRSVSLYAVGASTLRVRITSTGTDTVSVDLADGAGQPVASIGELVLRPVSEAELIGSRTAGRDLLFGVAWEPAVVEPVGVEWAVLGRDDLRLGEGATSYSDIASLAAAPPTAAVVVARIYAGDLTTAVHSATSDTLALLQEWLAEPHLDDVPLVFVTRGAVAASDDEDVTDLPGAAVWGLVRSAQSENPGRFFLVDLGDAGSLPGGVVGEEPQLAVRGGSSLVPRLGRVAVEGTPVAGVAEGTVLVTGATGTLGALVCRHLVNTHGARNLLLVSRRGKDADGAAELVAELTESGAKVTLQACDIADRNALATVLSGHTLTAVVHTAGILDDGLLVSMTPQRLAAVLRPKVDAVINLHELTAGHDLSEFVMFSSAAAVLGAAGQGNYAAANAFIDAFAQHRKSNGLPATALGWGFWEQRSGMTGHLGVADMRRISASGLALLNSDEGLGLFDLARFAGSAYVLAARLDIAALRRAGDIPPLLSGLVPASGSGRNTAATTETGGVARRLVSMTDDQRTTFLTDLVRTHAAAVLGLSQASGVDASQAFKEAGFDSLTAVELRNRLTTATGVRLPATLVFDYPTPVVLAERLRTELLGERAGTAGPVTVTTAPSDEPIAIVAMSCRFPGGVAGPEDLWHLVDTGTDAVSGFPTDRGWDVEGLYDPDPDVAGKSYVAEGGFLDDVAGFDSAFFGISPREAIAMDPQQRLLLETAWETFERAGIDPQTLRGSRTGVFAGTNGQDYGGLIAASDNGAEGYGITGLTASAISGRIAYTFGLEGPAVTVDTACSSSLVAMHLAAQSLRQGESTLALAGGVTVVSSPASFVEFSRQRGLAADGRCKSFAGAADGTGWGEGVGLLLLERLSDAQRNGHRVLAVMRGSAVNQDGASNGLTAPNGPSQERVIRQALASAGLGVGDVDVVEAHGTGTRLGDPIEAQALLATYGQDRDEPLLLGSIKSNIGHTQAAAGVAGVIKMVLAMQHGQLPKTLHVDEPTPQVDWTTGAVRVLSQAQAWPEVGRPRRAGVSSFGISGTNAHVILEQAPQPEVPALPVLPAGSLPAVVPWVLSARSEQALLAQAARLRAFVQDRPDLDPADVGWSLATTRAGLVHRAAVVGDDRAGLLEALGVLADGGSAGDVVRGVVSEGKLAFAFPGQGSQRVGMGRELYSEFPVFARVFDEVWSHFDVGDWSIDDTGHAQPALFAIEVALFRLWESWGVTPDYLVGHSVGELAAAHVAGVLSLSDAAKLVAARGRLMQALPPGGAMVALRASETDVLPLLAGHPVDIAAVNGPDAVVISGEETAVLEIAAQFPGSTRLRVSHAFHSSLMDPMLDEFRAIAENLTYQTPRIPVVGADVTNPEYWVHHVRNTVRFADNIHALRDNEVTTLVEVGPGGALSAMIADTPDITAITTLRKNTPEPTAALTALTQLHTRGVLPRWEAVFGAGRADVELPTYPFQHQRYWLETTQKAGDVTSAGLGSANHPLLAAVLRLADTDGIVLTGRLSLRTHPWLADHTILGSTLFPGTGFVELALRAADEIGGGRVEELVLSAPLVLDEHDATQIQVTVTAPDDTQHRSLTIHSHTNDQWVLHASGTLTQHHQDTPTWPQQWPPTEAETVDVQGLYPDLAEVGLDYGPLFRGLTAAWRVGDQVFAEVSLPDPSAATGFGLHPALSDAALHAVGMNDLAGATAGTRLPFAFRDVSLHAVGASTLRVRVSPAGTEAVSVELADTTGQPVATIGELVLRPVSAADLAASRPTQHDLLFTPNWTPVTEQPEDAVWTVLGPDDLGVAGEALSHPDIASMPVIPAAAVVVARTYDGDLTAAVHSATSDTLALLQEWLADSRLDDVPLVFVTRGAVAASHDEDVTDLPGAAVWGLVRSAQSENPGRFFLVDLDDEGSLPGGVTVGEPQVAVRDGEMSAPRLAKLTTSLVPPLTPSWRLSVTEKGSLSNAVLLEAPEMSRELGPGEVRLAVRATGLNFRDVLIALGVYPDPDAVLGGEGAGVVVEVAPDVTGVRVGDEVFGLFPGAGPVAVADARLVAAKPPEWSWEQAAAVPIVFLTAYYGLVDLAGAKPGERVLIHAAAGGVGSAATQLARHLGLEVFGTASTAKWDTLHATGYDDTHIANSRTLDFEQQFLDTTNGEGVDIVLDCLAGEFVDATLRLLPRGGRFLELGKADIRDPDIIATDHPGIAYRAYDLAEAGTPRLQEILADIVDLFARGILQPIPVSSFDIRRAPEAMRNLSQAKLVGKAVLTIPHTFDPHATVLVTGATGTLGALVCRHLVNTHGARNLLLTSRRGAEAPGATELVAELEELGAKVTLQACDIADRDSLAAVLSGHTLTAVIHTAGILDDGLLVSMTPQRLAAVLRPKVDAVINLHELTAEHNLSEFVMFSSAAAAIGSAGQSNYAAANAFIDAFAQYRRAQGLPGIAVGWGFWAERSAMTGHLDTVDIQRMSATGIVPLTSEEGLGLFDLARLAEPAYVLAAKLDTAVLGRTENIPPLLSGLVPRTAPVRTAAAATAQQTGGHAHQLAAMTDEQRTAYLTDLVRTHAAAVLGLSQASGVDAGRAFKEAGFDSLTAVELRNRLTTATGVRLPATLVFDYPTPVVLAERLRTELLGERAGTAGPVTVTTAPSDEPIAIVAMSCRFPGGVAGPEDLWHLVDTGTDAVSGLPTDRGWDLENLYDPDPDAAGKSYVAEGGFLDDVAGFDSAFFGISPREAIAMDPQQRLLLESAWETFERAGIDPQTLRGSRTGVFAGLISNDYFSRLSEVPDGVEGFLSSGTAGSVASGRIAYTFGLEGPAMTVDTACSSSLVAMHLAAQSLRQGESTLALAGGATALTSPAGFVEFSRQRGLAVDGRCKSFAGAADGTGWAEGVGMLLLERLSDAQRNGHQILAVMRGSAVNQDGASNGLTAPNGPSQERVIRQALASAGLGVGDVDAVEAHGTGTRLGDPIEAQALLATYGQDRDEPLLLGSLKSNIGHTQAAAGVAGVIKMVLAMQHGRLPESLHVDEPTPQVDWSTGAVEVLSEARAWPEVGRPRRAGVSSFGISGTNAHVILEQAPQPEVPAPPAAPQPAAVPLVLSAKTEPALLAQAARLRAFVQDRPDLDPVDVGWSLATTRAGLAHRAAVVASDRAGLLEALDVLADGGSAGGVVRGVVSEGKLAFAFPGQGSQRVGMGRELHAEFPVFAQTFDEVWSHFDVGDWSIDDTGHAQPALFAIEVALFRLWESWGVTPDYLVGHSVGELAAAHVAGVLSLSDAAKLVAARGRLMQALPPGGAMVALRASEADVVPLLAGRPVDIAAVNGPDAVVISGEETAVLEIAAQFPGSTRLRVSHAFHSSLMDPMLDEFRAIAENLTYQTPRIPVVGADVTNPEYWVHHVRNTVRFADNIHTLHDNGVTTLLEVGPGGALTTMIADTPDITAITSLRKNTPEPTATLTALARLHTRGALPRWEAVFGTERAIVELPTYAFQHQRYWLETTQSVGDVSSAGLGSADHPLLGAAVTLADTGGVLLTGQLSLHTHPWLADHTILGSALFPGTGFLELALRAADEIGGGRIEELVLSAPLVLDERGSTQIQVTVAAADESGRRSLTVYSRADEAWTLHASGVLAQDKQDTPTWPEQWPPAGAEPVDVQGLYRGLAEAGLTYGPLFQGLTAAWRVGDDVFAEVTLPNGAVTNGFGLHPGLSDAALHAVGLNAGTQTRLPFAFRDVSLHAVDASTLRVRVSPASADTVSVELADTTGQPVATIGELVLRPVSATDLAASRPAHHDLLFGLEWEPVTVPPGEDGWVVLGPDDLRLGDGRVSYSDLASLAAAPPTAAVVARTYAGDLTTAVHSATSDTLALLQEWLADSRLDDVPLVFVTRGAIAASHDEDVTDLPGAAVWGLVRSAQSENPGRFFLVDVDDEGAALLPAIVAAGEAQSAVRGRQVSVPRLARASAGGSLIPPPEPTWLLNVTKKGSLQDLALLGTPEMTRELGPGEVRLAVRATGVNFRDVLITLGVYPDPDAVIGGEGAGVVLEAGPEVSNVRVGDEVFGIFQGAGPVVVTDARLVATKPAGWSWEQAAAVPIVFLTAYYGLVDLAGAKPGERVLIHAAAGGVGSAATQLARHLGLEVFGTASTAKWDTLHATGYDDTHIANSRTLDFEQQFLDTTNGEGVDIVLDCLAGEFVDATLRLLPRGGRFLELGKADIRDADTVGAEHPGIAYQAYDLAEAGTPRLQEMLADIVELFDQGVLRPIPVNAFDIRRAAEAFRGLSQAKLVGKAVLTIPQRFDPHATVLVTGATGTLGALVCRHLVNTHGARNLLLVSRRGKDADGAAELVAELRESGAKVTLQACDIADRNALAAVLSGHTLTAVVHTAGILDDGLLESMTPQRLAAVLRPKVDAIINLHELTTGHNLSEFVMFSSAAAALGAAGQSNYAAANAFIDAFAQHRKTHGLPATAVAWGFWEQRSGMTGHLDATDVQRMSATGIVPLTSEEGMNLLDLARLAEPAYVLATRLDTAVLGRTENIPPLLSRLVSRTAPVRTAAAATAETGGLARRLVSMTDEQRITFLVDLVRTHAAAVLGSSETNGVDANQAFKEAGFDSLTAVELRNRLTTATGVRLPATLVFDYPTPTVLAGHLRAQLAPQEAQEGSGADQLIAQLEQLQADMFKVSHDKALNREISTRLKTMLSALNTDVGATATDGMTDKVMAADAENLLRFIDNEIDLS</sequence>
<dbReference type="SUPFAM" id="SSF47336">
    <property type="entry name" value="ACP-like"/>
    <property type="match status" value="3"/>
</dbReference>
<dbReference type="InterPro" id="IPR006162">
    <property type="entry name" value="Ppantetheine_attach_site"/>
</dbReference>
<reference evidence="15" key="1">
    <citation type="submission" date="2016-03" db="EMBL/GenBank/DDBJ databases">
        <title>Complete genome sequence of the type strain Actinoalloteichus hymeniacidonis DSM 45092.</title>
        <authorList>
            <person name="Schaffert L."/>
            <person name="Albersmeier A."/>
            <person name="Winkler A."/>
            <person name="Kalinowski J."/>
            <person name="Zotchev S."/>
            <person name="Ruckert C."/>
        </authorList>
    </citation>
    <scope>NUCLEOTIDE SEQUENCE [LARGE SCALE GENOMIC DNA]</scope>
    <source>
        <strain evidence="15">HPA177(T) (DSM 45092(T))</strain>
    </source>
</reference>
<dbReference type="Gene3D" id="3.40.50.720">
    <property type="entry name" value="NAD(P)-binding Rossmann-like Domain"/>
    <property type="match status" value="3"/>
</dbReference>
<dbReference type="Gene3D" id="1.10.1200.10">
    <property type="entry name" value="ACP-like"/>
    <property type="match status" value="3"/>
</dbReference>
<dbReference type="FunFam" id="3.40.47.10:FF:000019">
    <property type="entry name" value="Polyketide synthase type I"/>
    <property type="match status" value="3"/>
</dbReference>
<protein>
    <submittedName>
        <fullName evidence="14">Polyketide synthase family protein</fullName>
    </submittedName>
</protein>
<feature type="domain" description="PKS/mFAS DH" evidence="13">
    <location>
        <begin position="896"/>
        <end position="1158"/>
    </location>
</feature>
<evidence type="ECO:0000256" key="6">
    <source>
        <dbReference type="ARBA" id="ARBA00022737"/>
    </source>
</evidence>
<dbReference type="InterPro" id="IPR020806">
    <property type="entry name" value="PKS_PP-bd"/>
</dbReference>
<dbReference type="SMART" id="SM00829">
    <property type="entry name" value="PKS_ER"/>
    <property type="match status" value="2"/>
</dbReference>
<feature type="domain" description="PKS/mFAS DH" evidence="13">
    <location>
        <begin position="2577"/>
        <end position="2846"/>
    </location>
</feature>
<dbReference type="InterPro" id="IPR014030">
    <property type="entry name" value="Ketoacyl_synth_N"/>
</dbReference>
<dbReference type="PROSITE" id="PS50075">
    <property type="entry name" value="CARRIER"/>
    <property type="match status" value="3"/>
</dbReference>
<dbReference type="Pfam" id="PF00698">
    <property type="entry name" value="Acyl_transf_1"/>
    <property type="match status" value="3"/>
</dbReference>
<dbReference type="InterPro" id="IPR015083">
    <property type="entry name" value="NorB/c/GfsB-D-like_docking"/>
</dbReference>
<organism evidence="14 15">
    <name type="scientific">Actinoalloteichus hymeniacidonis</name>
    <dbReference type="NCBI Taxonomy" id="340345"/>
    <lineage>
        <taxon>Bacteria</taxon>
        <taxon>Bacillati</taxon>
        <taxon>Actinomycetota</taxon>
        <taxon>Actinomycetes</taxon>
        <taxon>Pseudonocardiales</taxon>
        <taxon>Pseudonocardiaceae</taxon>
        <taxon>Actinoalloteichus</taxon>
    </lineage>
</organism>
<dbReference type="InterPro" id="IPR042104">
    <property type="entry name" value="PKS_dehydratase_sf"/>
</dbReference>
<dbReference type="InterPro" id="IPR020807">
    <property type="entry name" value="PKS_DH"/>
</dbReference>
<keyword evidence="6" id="KW-0677">Repeat</keyword>
<evidence type="ECO:0000256" key="8">
    <source>
        <dbReference type="ARBA" id="ARBA00023268"/>
    </source>
</evidence>
<dbReference type="InterPro" id="IPR049552">
    <property type="entry name" value="PKS_DH_N"/>
</dbReference>
<keyword evidence="3" id="KW-0596">Phosphopantetheine</keyword>
<feature type="active site" description="Proton acceptor; for dehydratase activity" evidence="10">
    <location>
        <position position="2609"/>
    </location>
</feature>
<dbReference type="SMART" id="SM00827">
    <property type="entry name" value="PKS_AT"/>
    <property type="match status" value="3"/>
</dbReference>
<dbReference type="Pfam" id="PF00550">
    <property type="entry name" value="PP-binding"/>
    <property type="match status" value="3"/>
</dbReference>
<dbReference type="EMBL" id="CP014859">
    <property type="protein sequence ID" value="AOS64002.1"/>
    <property type="molecule type" value="Genomic_DNA"/>
</dbReference>
<dbReference type="InterPro" id="IPR020843">
    <property type="entry name" value="ER"/>
</dbReference>
<dbReference type="Gene3D" id="3.40.50.11460">
    <property type="match status" value="2"/>
</dbReference>
<feature type="active site" description="Proton donor; for dehydratase activity" evidence="10">
    <location>
        <position position="2768"/>
    </location>
</feature>
<dbReference type="Gene3D" id="3.30.70.3290">
    <property type="match status" value="3"/>
</dbReference>
<dbReference type="Gene3D" id="3.90.180.10">
    <property type="entry name" value="Medium-chain alcohol dehydrogenases, catalytic domain"/>
    <property type="match status" value="2"/>
</dbReference>
<dbReference type="InterPro" id="IPR036736">
    <property type="entry name" value="ACP-like_sf"/>
</dbReference>
<dbReference type="GO" id="GO:0004312">
    <property type="term" value="F:fatty acid synthase activity"/>
    <property type="evidence" value="ECO:0007669"/>
    <property type="project" value="TreeGrafter"/>
</dbReference>
<dbReference type="InterPro" id="IPR049900">
    <property type="entry name" value="PKS_mFAS_DH"/>
</dbReference>
<dbReference type="InterPro" id="IPR001227">
    <property type="entry name" value="Ac_transferase_dom_sf"/>
</dbReference>
<dbReference type="SMART" id="SM00822">
    <property type="entry name" value="PKS_KR"/>
    <property type="match status" value="3"/>
</dbReference>
<feature type="region of interest" description="N-terminal hotdog fold" evidence="10">
    <location>
        <begin position="896"/>
        <end position="1015"/>
    </location>
</feature>
<dbReference type="SUPFAM" id="SSF55048">
    <property type="entry name" value="Probable ACP-binding domain of malonyl-CoA ACP transacylase"/>
    <property type="match status" value="3"/>
</dbReference>
<feature type="region of interest" description="C-terminal hotdog fold" evidence="10">
    <location>
        <begin position="1027"/>
        <end position="1158"/>
    </location>
</feature>
<dbReference type="SUPFAM" id="SSF52151">
    <property type="entry name" value="FabD/lysophospholipase-like"/>
    <property type="match status" value="3"/>
</dbReference>